<accession>A0A0B5NVP2</accession>
<protein>
    <submittedName>
        <fullName evidence="3">IS3 family transposase</fullName>
    </submittedName>
    <submittedName>
        <fullName evidence="2">Integrase core domain protein</fullName>
    </submittedName>
</protein>
<dbReference type="GO" id="GO:0015074">
    <property type="term" value="P:DNA integration"/>
    <property type="evidence" value="ECO:0007669"/>
    <property type="project" value="InterPro"/>
</dbReference>
<dbReference type="EMBL" id="CP053980">
    <property type="protein sequence ID" value="QKH27860.1"/>
    <property type="molecule type" value="Genomic_DNA"/>
</dbReference>
<dbReference type="KEGG" id="btw:BF38_4294"/>
<organism evidence="3 5">
    <name type="scientific">Bacillus thuringiensis</name>
    <dbReference type="NCBI Taxonomy" id="1428"/>
    <lineage>
        <taxon>Bacteria</taxon>
        <taxon>Bacillati</taxon>
        <taxon>Bacillota</taxon>
        <taxon>Bacilli</taxon>
        <taxon>Bacillales</taxon>
        <taxon>Bacillaceae</taxon>
        <taxon>Bacillus</taxon>
        <taxon>Bacillus cereus group</taxon>
    </lineage>
</organism>
<dbReference type="AlphaFoldDB" id="A0A0B5NVP2"/>
<proteinExistence type="predicted"/>
<evidence type="ECO:0000313" key="5">
    <source>
        <dbReference type="Proteomes" id="UP000501107"/>
    </source>
</evidence>
<dbReference type="Proteomes" id="UP000501107">
    <property type="component" value="Chromosome"/>
</dbReference>
<sequence length="43" mass="5059">MSISVSKEFGSITDFKQALAKYIKYYNHERIKEESKGMNPILY</sequence>
<feature type="domain" description="Integrase catalytic" evidence="1">
    <location>
        <begin position="7"/>
        <end position="43"/>
    </location>
</feature>
<evidence type="ECO:0000313" key="2">
    <source>
        <dbReference type="EMBL" id="AJG76183.1"/>
    </source>
</evidence>
<evidence type="ECO:0000259" key="1">
    <source>
        <dbReference type="Pfam" id="PF13333"/>
    </source>
</evidence>
<dbReference type="RefSeq" id="WP_000028486.1">
    <property type="nucleotide sequence ID" value="NZ_CP009335.1"/>
</dbReference>
<name>A0A0B5NVP2_BACTU</name>
<reference evidence="2 4" key="1">
    <citation type="journal article" date="2015" name="Genome Announc.">
        <title>Complete genome sequences for 35 biothreat assay-relevant bacillus species.</title>
        <authorList>
            <person name="Johnson S.L."/>
            <person name="Daligault H.E."/>
            <person name="Davenport K.W."/>
            <person name="Jaissle J."/>
            <person name="Frey K.G."/>
            <person name="Ladner J.T."/>
            <person name="Broomall S.M."/>
            <person name="Bishop-Lilly K.A."/>
            <person name="Bruce D.C."/>
            <person name="Gibbons H.S."/>
            <person name="Coyne S.R."/>
            <person name="Lo C.C."/>
            <person name="Meincke L."/>
            <person name="Munk A.C."/>
            <person name="Koroleva G.I."/>
            <person name="Rosenzweig C.N."/>
            <person name="Palacios G.F."/>
            <person name="Redden C.L."/>
            <person name="Minogue T.D."/>
            <person name="Chain P.S."/>
        </authorList>
    </citation>
    <scope>NUCLEOTIDE SEQUENCE [LARGE SCALE GENOMIC DNA]</scope>
    <source>
        <strain evidence="2 4">HD1011</strain>
    </source>
</reference>
<dbReference type="Pfam" id="PF13333">
    <property type="entry name" value="rve_2"/>
    <property type="match status" value="1"/>
</dbReference>
<dbReference type="InterPro" id="IPR001584">
    <property type="entry name" value="Integrase_cat-core"/>
</dbReference>
<dbReference type="EMBL" id="CP009335">
    <property type="protein sequence ID" value="AJG76183.1"/>
    <property type="molecule type" value="Genomic_DNA"/>
</dbReference>
<reference evidence="3 5" key="2">
    <citation type="submission" date="2020-05" db="EMBL/GenBank/DDBJ databases">
        <title>FDA dAtabase for Regulatory Grade micrObial Sequences (FDA-ARGOS): Supporting development and validation of Infectious Disease Dx tests.</title>
        <authorList>
            <person name="Nelson B."/>
            <person name="Plummer A."/>
            <person name="Tallon L."/>
            <person name="Sadzewicz L."/>
            <person name="Zhao X."/>
            <person name="Vavikolanu K."/>
            <person name="Mehta A."/>
            <person name="Aluvathingal J."/>
            <person name="Nadendla S."/>
            <person name="Myers T."/>
            <person name="Yan Y."/>
            <person name="Sichtig H."/>
        </authorList>
    </citation>
    <scope>NUCLEOTIDE SEQUENCE [LARGE SCALE GENOMIC DNA]</scope>
    <source>
        <strain evidence="3 5">FDAARGOS_795</strain>
    </source>
</reference>
<dbReference type="Proteomes" id="UP000031876">
    <property type="component" value="Chromosome"/>
</dbReference>
<evidence type="ECO:0000313" key="4">
    <source>
        <dbReference type="Proteomes" id="UP000031876"/>
    </source>
</evidence>
<gene>
    <name evidence="2" type="ORF">BF38_4294</name>
    <name evidence="3" type="ORF">FOC89_29200</name>
</gene>
<evidence type="ECO:0000313" key="3">
    <source>
        <dbReference type="EMBL" id="QKH27860.1"/>
    </source>
</evidence>